<evidence type="ECO:0000256" key="3">
    <source>
        <dbReference type="PROSITE-ProRule" id="PRU00339"/>
    </source>
</evidence>
<dbReference type="SUPFAM" id="SSF56112">
    <property type="entry name" value="Protein kinase-like (PK-like)"/>
    <property type="match status" value="1"/>
</dbReference>
<dbReference type="Gene3D" id="1.10.510.10">
    <property type="entry name" value="Transferase(Phosphotransferase) domain 1"/>
    <property type="match status" value="1"/>
</dbReference>
<dbReference type="Proteomes" id="UP000008631">
    <property type="component" value="Chromosome"/>
</dbReference>
<dbReference type="eggNOG" id="COG3266">
    <property type="taxonomic scope" value="Bacteria"/>
</dbReference>
<feature type="region of interest" description="Disordered" evidence="4">
    <location>
        <begin position="1520"/>
        <end position="1565"/>
    </location>
</feature>
<dbReference type="SMART" id="SM00028">
    <property type="entry name" value="TPR"/>
    <property type="match status" value="9"/>
</dbReference>
<dbReference type="KEGG" id="ipa:Isop_0722"/>
<dbReference type="InterPro" id="IPR011990">
    <property type="entry name" value="TPR-like_helical_dom_sf"/>
</dbReference>
<reference key="1">
    <citation type="submission" date="2010-11" db="EMBL/GenBank/DDBJ databases">
        <title>The complete sequence of chromosome of Isophaera pallida ATCC 43644.</title>
        <authorList>
            <consortium name="US DOE Joint Genome Institute (JGI-PGF)"/>
            <person name="Lucas S."/>
            <person name="Copeland A."/>
            <person name="Lapidus A."/>
            <person name="Bruce D."/>
            <person name="Goodwin L."/>
            <person name="Pitluck S."/>
            <person name="Kyrpides N."/>
            <person name="Mavromatis K."/>
            <person name="Pagani I."/>
            <person name="Ivanova N."/>
            <person name="Saunders E."/>
            <person name="Brettin T."/>
            <person name="Detter J.C."/>
            <person name="Han C."/>
            <person name="Tapia R."/>
            <person name="Land M."/>
            <person name="Hauser L."/>
            <person name="Markowitz V."/>
            <person name="Cheng J.-F."/>
            <person name="Hugenholtz P."/>
            <person name="Woyke T."/>
            <person name="Wu D."/>
            <person name="Eisen J.A."/>
        </authorList>
    </citation>
    <scope>NUCLEOTIDE SEQUENCE</scope>
    <source>
        <strain>ATCC 43644</strain>
    </source>
</reference>
<keyword evidence="1" id="KW-0677">Repeat</keyword>
<dbReference type="STRING" id="575540.Isop_0722"/>
<reference evidence="5 6" key="2">
    <citation type="journal article" date="2011" name="Stand. Genomic Sci.">
        <title>Complete genome sequence of Isosphaera pallida type strain (IS1B).</title>
        <authorList>
            <consortium name="US DOE Joint Genome Institute (JGI-PGF)"/>
            <person name="Goker M."/>
            <person name="Cleland D."/>
            <person name="Saunders E."/>
            <person name="Lapidus A."/>
            <person name="Nolan M."/>
            <person name="Lucas S."/>
            <person name="Hammon N."/>
            <person name="Deshpande S."/>
            <person name="Cheng J.F."/>
            <person name="Tapia R."/>
            <person name="Han C."/>
            <person name="Goodwin L."/>
            <person name="Pitluck S."/>
            <person name="Liolios K."/>
            <person name="Pagani I."/>
            <person name="Ivanova N."/>
            <person name="Mavromatis K."/>
            <person name="Pati A."/>
            <person name="Chen A."/>
            <person name="Palaniappan K."/>
            <person name="Land M."/>
            <person name="Hauser L."/>
            <person name="Chang Y.J."/>
            <person name="Jeffries C.D."/>
            <person name="Detter J.C."/>
            <person name="Beck B."/>
            <person name="Woyke T."/>
            <person name="Bristow J."/>
            <person name="Eisen J.A."/>
            <person name="Markowitz V."/>
            <person name="Hugenholtz P."/>
            <person name="Kyrpides N.C."/>
            <person name="Klenk H.P."/>
        </authorList>
    </citation>
    <scope>NUCLEOTIDE SEQUENCE [LARGE SCALE GENOMIC DNA]</scope>
    <source>
        <strain evidence="6">ATCC 43644 / DSM 9630 / IS1B</strain>
    </source>
</reference>
<dbReference type="InParanoid" id="E8R1A7"/>
<evidence type="ECO:0000256" key="2">
    <source>
        <dbReference type="ARBA" id="ARBA00022803"/>
    </source>
</evidence>
<protein>
    <submittedName>
        <fullName evidence="5">Tetratricopeptide TPR_1 repeat-containing protein</fullName>
    </submittedName>
</protein>
<gene>
    <name evidence="5" type="ordered locus">Isop_0722</name>
</gene>
<feature type="compositionally biased region" description="Low complexity" evidence="4">
    <location>
        <begin position="1520"/>
        <end position="1559"/>
    </location>
</feature>
<dbReference type="RefSeq" id="WP_013563602.1">
    <property type="nucleotide sequence ID" value="NC_014962.1"/>
</dbReference>
<dbReference type="eggNOG" id="COG0457">
    <property type="taxonomic scope" value="Bacteria"/>
</dbReference>
<name>E8R1A7_ISOPI</name>
<dbReference type="PANTHER" id="PTHR45641">
    <property type="entry name" value="TETRATRICOPEPTIDE REPEAT PROTEIN (AFU_ORTHOLOGUE AFUA_6G03870)"/>
    <property type="match status" value="1"/>
</dbReference>
<feature type="repeat" description="TPR" evidence="3">
    <location>
        <begin position="890"/>
        <end position="923"/>
    </location>
</feature>
<feature type="region of interest" description="Disordered" evidence="4">
    <location>
        <begin position="516"/>
        <end position="551"/>
    </location>
</feature>
<evidence type="ECO:0000256" key="4">
    <source>
        <dbReference type="SAM" id="MobiDB-lite"/>
    </source>
</evidence>
<dbReference type="Gene3D" id="1.25.40.10">
    <property type="entry name" value="Tetratricopeptide repeat domain"/>
    <property type="match status" value="4"/>
</dbReference>
<evidence type="ECO:0000313" key="5">
    <source>
        <dbReference type="EMBL" id="ADV61313.1"/>
    </source>
</evidence>
<sequence>MSMTRAERTLVWGVVAWTRGLLTEDELIDGLSRYQTASTPDQAFPGSQCWPPADRAAVDSEADRWRILLEPPPSAATSRPTIRLTPALRLRIEALGHAELGEALRRLAPVVPPGKTTRPAPPQIDFADFGMKRRLRRLFDRDLPATVAPTREARTQSSGLTRTPSTTLAAAIHESAPSQLPNSNPVSVQEAAFQATPPASHSNTSNPAVAEDSLAASPPGPHSKVAPTHRPDDRPNTARVAQPTRYAGTDAAIHNASAHSYRQAKIVISADANPTQSDWNDAPPSDKDDQAVRVTFSSTAAMLANGADSAEAAHVPQTKDSRVDRGDFRARLARLVGGRRGSRERDSLLNGLLADYRILVHEALATGSVATMLDEALGLNPQDRRAWPPEAFRSLDPAEEVDLPSTPASEVYRLGVGLYVILTGRPPGGPDADDGQPGRRADIARRIVEGDFPTPSQLNPSVPLPWERLCLKALSLAADSRHAHPTVFARELDAIPLPYAEPINGPLIPLATAHSQARSHATRPPGAVAGSTASPSRNSPTASPPIASPFTSPHTQLWMNVGTQLSRAARLIAQAAWSGCRWAIQRYASASPRVQVVLAALLALAGGWIAGRLTAGSSSAAVNLDPETRDPRQLKRDLAEAQRTLDDLLIAFQRDPHGNDPAFQSIRERFQSLTRQYYQSILDDALPLVEHDPGAARRAGRAQLRLAILDETQRRDQDAFERYRQAVDWLSRGLEVATTPPALEDLGPLADAQRGLARTALRRDDVETGLKALEKAANLWATAAHAHPEAWEPLEQHAIVELERTRALRNLGDIETADRALATAERLCRDLALMTNDTERLQPLHQALGALLVESGRGEAARDFLPVPIASQTNPVVEAAGRVDDRLTLARAVLPTGRAYRKAGRHDEALAEFTKAIETLEPLTTGESPSTEACLELSRAFIDRAASYRSLHKDEAAEIDLKRAVALLEPIASDTGDATEAQAATSALVAGSLARARASLGDLAWDRGEPDEARAAYQRAVGDRRRADLAVRPGNSGHSAANDPEEAADLVAFDGPAFLVRLARIARLYGRHDEAEALLTQAVGARTRQLGDLATQSDSLDPLPGHLDAVQRARLLDLSATLNQWAEQLAERERAADSERCRRQAMANLIRLVKTRSDDTEARQALAATRSDLARLYFDAGKPVEAEPLAQQAIQTLRALADASPNALLLNPTLVIDLARAEWHLSLCLEAQGKIARAEEAALAAHDRLDALTQARPEAVAPRIVLAAVCNQLGGLRSRSNQNREAVRFLTRALELQSQLVEQFPKRLDYAVELGRTQRNVGGIYHAKNQANHALTFYDDAIATLNNVLSQRDSQPLAAVELTRALWGKALALSDLDRHAEAATVWNQALARDDGRHTVQLEVLKALTLARMGDHAGAANLVEAALKRPGERTGDELHHAAWALCEASQTLRRDGSLSETERRRLVNERETRAVELLTRAQQAGYYADPARLAALKTASFDSLRERADFRSLMGAAEAAALATTQAPSPSSNPTPAAVAPAADPSVAPASTTGSASAPSPKTPSP</sequence>
<dbReference type="OrthoDB" id="3193074at2"/>
<evidence type="ECO:0000256" key="1">
    <source>
        <dbReference type="ARBA" id="ARBA00022737"/>
    </source>
</evidence>
<feature type="region of interest" description="Disordered" evidence="4">
    <location>
        <begin position="176"/>
        <end position="238"/>
    </location>
</feature>
<proteinExistence type="predicted"/>
<dbReference type="HOGENOM" id="CLU_245706_0_0_0"/>
<feature type="compositionally biased region" description="Polar residues" evidence="4">
    <location>
        <begin position="531"/>
        <end position="541"/>
    </location>
</feature>
<accession>E8R1A7</accession>
<dbReference type="InterPro" id="IPR019734">
    <property type="entry name" value="TPR_rpt"/>
</dbReference>
<evidence type="ECO:0000313" key="6">
    <source>
        <dbReference type="Proteomes" id="UP000008631"/>
    </source>
</evidence>
<dbReference type="EMBL" id="CP002353">
    <property type="protein sequence ID" value="ADV61313.1"/>
    <property type="molecule type" value="Genomic_DNA"/>
</dbReference>
<feature type="compositionally biased region" description="Polar residues" evidence="4">
    <location>
        <begin position="197"/>
        <end position="207"/>
    </location>
</feature>
<dbReference type="SUPFAM" id="SSF48452">
    <property type="entry name" value="TPR-like"/>
    <property type="match status" value="4"/>
</dbReference>
<feature type="compositionally biased region" description="Polar residues" evidence="4">
    <location>
        <begin position="176"/>
        <end position="187"/>
    </location>
</feature>
<keyword evidence="6" id="KW-1185">Reference proteome</keyword>
<dbReference type="PANTHER" id="PTHR45641:SF19">
    <property type="entry name" value="NEPHROCYSTIN-3"/>
    <property type="match status" value="1"/>
</dbReference>
<feature type="region of interest" description="Disordered" evidence="4">
    <location>
        <begin position="142"/>
        <end position="163"/>
    </location>
</feature>
<dbReference type="PROSITE" id="PS50005">
    <property type="entry name" value="TPR"/>
    <property type="match status" value="1"/>
</dbReference>
<organism evidence="5 6">
    <name type="scientific">Isosphaera pallida (strain ATCC 43644 / DSM 9630 / IS1B)</name>
    <dbReference type="NCBI Taxonomy" id="575540"/>
    <lineage>
        <taxon>Bacteria</taxon>
        <taxon>Pseudomonadati</taxon>
        <taxon>Planctomycetota</taxon>
        <taxon>Planctomycetia</taxon>
        <taxon>Isosphaerales</taxon>
        <taxon>Isosphaeraceae</taxon>
        <taxon>Isosphaera</taxon>
    </lineage>
</organism>
<dbReference type="InterPro" id="IPR011009">
    <property type="entry name" value="Kinase-like_dom_sf"/>
</dbReference>
<keyword evidence="2 3" id="KW-0802">TPR repeat</keyword>